<evidence type="ECO:0000313" key="2">
    <source>
        <dbReference type="EMBL" id="HIV03311.1"/>
    </source>
</evidence>
<proteinExistence type="predicted"/>
<dbReference type="AlphaFoldDB" id="A0A9D1T134"/>
<reference evidence="2" key="2">
    <citation type="journal article" date="2021" name="PeerJ">
        <title>Extensive microbial diversity within the chicken gut microbiome revealed by metagenomics and culture.</title>
        <authorList>
            <person name="Gilroy R."/>
            <person name="Ravi A."/>
            <person name="Getino M."/>
            <person name="Pursley I."/>
            <person name="Horton D.L."/>
            <person name="Alikhan N.F."/>
            <person name="Baker D."/>
            <person name="Gharbi K."/>
            <person name="Hall N."/>
            <person name="Watson M."/>
            <person name="Adriaenssens E.M."/>
            <person name="Foster-Nyarko E."/>
            <person name="Jarju S."/>
            <person name="Secka A."/>
            <person name="Antonio M."/>
            <person name="Oren A."/>
            <person name="Chaudhuri R.R."/>
            <person name="La Ragione R."/>
            <person name="Hildebrand F."/>
            <person name="Pallen M.J."/>
        </authorList>
    </citation>
    <scope>NUCLEOTIDE SEQUENCE</scope>
    <source>
        <strain evidence="2">4920</strain>
    </source>
</reference>
<dbReference type="GO" id="GO:0006355">
    <property type="term" value="P:regulation of DNA-templated transcription"/>
    <property type="evidence" value="ECO:0007669"/>
    <property type="project" value="InterPro"/>
</dbReference>
<dbReference type="InterPro" id="IPR002145">
    <property type="entry name" value="CopG"/>
</dbReference>
<dbReference type="CDD" id="cd21631">
    <property type="entry name" value="RHH_CopG_NikR-like"/>
    <property type="match status" value="1"/>
</dbReference>
<dbReference type="Pfam" id="PF01402">
    <property type="entry name" value="RHH_1"/>
    <property type="match status" value="1"/>
</dbReference>
<dbReference type="EMBL" id="DVOF01000209">
    <property type="protein sequence ID" value="HIV03311.1"/>
    <property type="molecule type" value="Genomic_DNA"/>
</dbReference>
<dbReference type="Gene3D" id="1.10.1220.10">
    <property type="entry name" value="Met repressor-like"/>
    <property type="match status" value="1"/>
</dbReference>
<feature type="domain" description="Ribbon-helix-helix protein CopG" evidence="1">
    <location>
        <begin position="7"/>
        <end position="40"/>
    </location>
</feature>
<organism evidence="2 3">
    <name type="scientific">Candidatus Aphodoplasma excrementigallinarum</name>
    <dbReference type="NCBI Taxonomy" id="2840673"/>
    <lineage>
        <taxon>Bacteria</taxon>
        <taxon>Bacillati</taxon>
        <taxon>Bacillota</taxon>
        <taxon>Clostridia</taxon>
        <taxon>Eubacteriales</taxon>
        <taxon>Candidatus Aphodoplasma</taxon>
    </lineage>
</organism>
<accession>A0A9D1T134</accession>
<sequence length="93" mass="10782">MPEYKKILIALPLELVEGVDEASSAEGISRSEFIRRALGECLKEQQRKKLREKLKNGYIEMGDINLSLAELYFEADNDTQMYYEEKLSECETE</sequence>
<evidence type="ECO:0000313" key="3">
    <source>
        <dbReference type="Proteomes" id="UP000886743"/>
    </source>
</evidence>
<dbReference type="InterPro" id="IPR013321">
    <property type="entry name" value="Arc_rbn_hlx_hlx"/>
</dbReference>
<dbReference type="SUPFAM" id="SSF47598">
    <property type="entry name" value="Ribbon-helix-helix"/>
    <property type="match status" value="1"/>
</dbReference>
<protein>
    <submittedName>
        <fullName evidence="2">Ribbon-helix-helix protein, CopG family</fullName>
    </submittedName>
</protein>
<dbReference type="Proteomes" id="UP000886743">
    <property type="component" value="Unassembled WGS sequence"/>
</dbReference>
<comment type="caution">
    <text evidence="2">The sequence shown here is derived from an EMBL/GenBank/DDBJ whole genome shotgun (WGS) entry which is preliminary data.</text>
</comment>
<reference evidence="2" key="1">
    <citation type="submission" date="2020-10" db="EMBL/GenBank/DDBJ databases">
        <authorList>
            <person name="Gilroy R."/>
        </authorList>
    </citation>
    <scope>NUCLEOTIDE SEQUENCE</scope>
    <source>
        <strain evidence="2">4920</strain>
    </source>
</reference>
<gene>
    <name evidence="2" type="ORF">IAC74_07015</name>
</gene>
<dbReference type="InterPro" id="IPR010985">
    <property type="entry name" value="Ribbon_hlx_hlx"/>
</dbReference>
<evidence type="ECO:0000259" key="1">
    <source>
        <dbReference type="Pfam" id="PF01402"/>
    </source>
</evidence>
<name>A0A9D1T134_9FIRM</name>